<organism evidence="1 2">
    <name type="scientific">Penicillium antarcticum</name>
    <dbReference type="NCBI Taxonomy" id="416450"/>
    <lineage>
        <taxon>Eukaryota</taxon>
        <taxon>Fungi</taxon>
        <taxon>Dikarya</taxon>
        <taxon>Ascomycota</taxon>
        <taxon>Pezizomycotina</taxon>
        <taxon>Eurotiomycetes</taxon>
        <taxon>Eurotiomycetidae</taxon>
        <taxon>Eurotiales</taxon>
        <taxon>Aspergillaceae</taxon>
        <taxon>Penicillium</taxon>
    </lineage>
</organism>
<keyword evidence="2" id="KW-1185">Reference proteome</keyword>
<evidence type="ECO:0000313" key="2">
    <source>
        <dbReference type="Proteomes" id="UP000191672"/>
    </source>
</evidence>
<protein>
    <submittedName>
        <fullName evidence="1">Uncharacterized protein</fullName>
    </submittedName>
</protein>
<dbReference type="EMBL" id="MDYN01000011">
    <property type="protein sequence ID" value="OQD85052.1"/>
    <property type="molecule type" value="Genomic_DNA"/>
</dbReference>
<evidence type="ECO:0000313" key="1">
    <source>
        <dbReference type="EMBL" id="OQD85052.1"/>
    </source>
</evidence>
<proteinExistence type="predicted"/>
<comment type="caution">
    <text evidence="1">The sequence shown here is derived from an EMBL/GenBank/DDBJ whole genome shotgun (WGS) entry which is preliminary data.</text>
</comment>
<dbReference type="Proteomes" id="UP000191672">
    <property type="component" value="Unassembled WGS sequence"/>
</dbReference>
<reference evidence="2" key="1">
    <citation type="journal article" date="2017" name="Nat. Microbiol.">
        <title>Global analysis of biosynthetic gene clusters reveals vast potential of secondary metabolite production in Penicillium species.</title>
        <authorList>
            <person name="Nielsen J.C."/>
            <person name="Grijseels S."/>
            <person name="Prigent S."/>
            <person name="Ji B."/>
            <person name="Dainat J."/>
            <person name="Nielsen K.F."/>
            <person name="Frisvad J.C."/>
            <person name="Workman M."/>
            <person name="Nielsen J."/>
        </authorList>
    </citation>
    <scope>NUCLEOTIDE SEQUENCE [LARGE SCALE GENOMIC DNA]</scope>
    <source>
        <strain evidence="2">IBT 31811</strain>
    </source>
</reference>
<name>A0A1V6Q7S2_9EURO</name>
<gene>
    <name evidence="1" type="ORF">PENANT_c011G03677</name>
</gene>
<dbReference type="AlphaFoldDB" id="A0A1V6Q7S2"/>
<accession>A0A1V6Q7S2</accession>
<sequence length="44" mass="4897">MPVYLLGGYPCLGGVRVKKRNRLERGLSDISLTAYSPYLARIQA</sequence>